<dbReference type="InterPro" id="IPR009057">
    <property type="entry name" value="Homeodomain-like_sf"/>
</dbReference>
<sequence>MPHLPNTSVPAEDFDDFRKMTLLSMEEICRDIFKENQHRIKIKKEAVAVRNLVNIFHTTLQISNEKGFQTMSLRDLSRVSGLSMGALYSYFSSKDELLEMIQNQGRRITLKILSQRIKADDAPSVQLQTAIRTHLYLTEVLQPWFYFSYMEAKNLKKTHRKKAIESDLVTEEIIREILEKGVEKGEFRVDHPMLTAAVTKAMLQDWYLKRWKYSGRKIPVQAYADFIIEFVEALVLRKSSESSR</sequence>
<dbReference type="PANTHER" id="PTHR43479:SF11">
    <property type="entry name" value="ACREF_ENVCD OPERON REPRESSOR-RELATED"/>
    <property type="match status" value="1"/>
</dbReference>
<dbReference type="GO" id="GO:0003677">
    <property type="term" value="F:DNA binding"/>
    <property type="evidence" value="ECO:0007669"/>
    <property type="project" value="UniProtKB-UniRule"/>
</dbReference>
<keyword evidence="5" id="KW-1185">Reference proteome</keyword>
<feature type="DNA-binding region" description="H-T-H motif" evidence="2">
    <location>
        <begin position="72"/>
        <end position="91"/>
    </location>
</feature>
<dbReference type="Proteomes" id="UP000525298">
    <property type="component" value="Unassembled WGS sequence"/>
</dbReference>
<dbReference type="InterPro" id="IPR001647">
    <property type="entry name" value="HTH_TetR"/>
</dbReference>
<gene>
    <name evidence="4" type="ORF">HNR65_002912</name>
</gene>
<evidence type="ECO:0000313" key="5">
    <source>
        <dbReference type="Proteomes" id="UP000525298"/>
    </source>
</evidence>
<dbReference type="PANTHER" id="PTHR43479">
    <property type="entry name" value="ACREF/ENVCD OPERON REPRESSOR-RELATED"/>
    <property type="match status" value="1"/>
</dbReference>
<name>A0A7W0HLQ3_9BACT</name>
<proteinExistence type="predicted"/>
<evidence type="ECO:0000256" key="1">
    <source>
        <dbReference type="ARBA" id="ARBA00023125"/>
    </source>
</evidence>
<reference evidence="4 5" key="1">
    <citation type="submission" date="2020-07" db="EMBL/GenBank/DDBJ databases">
        <title>Genomic Encyclopedia of Type Strains, Phase IV (KMG-IV): sequencing the most valuable type-strain genomes for metagenomic binning, comparative biology and taxonomic classification.</title>
        <authorList>
            <person name="Goeker M."/>
        </authorList>
    </citation>
    <scope>NUCLEOTIDE SEQUENCE [LARGE SCALE GENOMIC DNA]</scope>
    <source>
        <strain evidence="4 5">DSM 17721</strain>
    </source>
</reference>
<accession>A0A7W0HLQ3</accession>
<evidence type="ECO:0000259" key="3">
    <source>
        <dbReference type="PROSITE" id="PS50977"/>
    </source>
</evidence>
<dbReference type="EMBL" id="JACDUS010000010">
    <property type="protein sequence ID" value="MBA2882560.1"/>
    <property type="molecule type" value="Genomic_DNA"/>
</dbReference>
<dbReference type="SUPFAM" id="SSF48498">
    <property type="entry name" value="Tetracyclin repressor-like, C-terminal domain"/>
    <property type="match status" value="1"/>
</dbReference>
<dbReference type="Gene3D" id="1.10.357.10">
    <property type="entry name" value="Tetracycline Repressor, domain 2"/>
    <property type="match status" value="1"/>
</dbReference>
<comment type="caution">
    <text evidence="4">The sequence shown here is derived from an EMBL/GenBank/DDBJ whole genome shotgun (WGS) entry which is preliminary data.</text>
</comment>
<dbReference type="Gene3D" id="1.10.10.60">
    <property type="entry name" value="Homeodomain-like"/>
    <property type="match status" value="1"/>
</dbReference>
<dbReference type="InterPro" id="IPR036271">
    <property type="entry name" value="Tet_transcr_reg_TetR-rel_C_sf"/>
</dbReference>
<evidence type="ECO:0000313" key="4">
    <source>
        <dbReference type="EMBL" id="MBA2882560.1"/>
    </source>
</evidence>
<dbReference type="Pfam" id="PF00440">
    <property type="entry name" value="TetR_N"/>
    <property type="match status" value="1"/>
</dbReference>
<protein>
    <submittedName>
        <fullName evidence="4">AcrR family transcriptional regulator</fullName>
    </submittedName>
</protein>
<dbReference type="PRINTS" id="PR00455">
    <property type="entry name" value="HTHTETR"/>
</dbReference>
<dbReference type="SUPFAM" id="SSF46689">
    <property type="entry name" value="Homeodomain-like"/>
    <property type="match status" value="1"/>
</dbReference>
<dbReference type="InterPro" id="IPR050624">
    <property type="entry name" value="HTH-type_Tx_Regulator"/>
</dbReference>
<dbReference type="AlphaFoldDB" id="A0A7W0HLQ3"/>
<dbReference type="Pfam" id="PF17932">
    <property type="entry name" value="TetR_C_24"/>
    <property type="match status" value="1"/>
</dbReference>
<dbReference type="RefSeq" id="WP_232364787.1">
    <property type="nucleotide sequence ID" value="NZ_JACDUS010000010.1"/>
</dbReference>
<dbReference type="InterPro" id="IPR023772">
    <property type="entry name" value="DNA-bd_HTH_TetR-type_CS"/>
</dbReference>
<evidence type="ECO:0000256" key="2">
    <source>
        <dbReference type="PROSITE-ProRule" id="PRU00335"/>
    </source>
</evidence>
<dbReference type="PROSITE" id="PS50977">
    <property type="entry name" value="HTH_TETR_2"/>
    <property type="match status" value="1"/>
</dbReference>
<dbReference type="InterPro" id="IPR041490">
    <property type="entry name" value="KstR2_TetR_C"/>
</dbReference>
<organism evidence="4 5">
    <name type="scientific">Desulfosalsimonas propionicica</name>
    <dbReference type="NCBI Taxonomy" id="332175"/>
    <lineage>
        <taxon>Bacteria</taxon>
        <taxon>Pseudomonadati</taxon>
        <taxon>Thermodesulfobacteriota</taxon>
        <taxon>Desulfobacteria</taxon>
        <taxon>Desulfobacterales</taxon>
        <taxon>Desulfosalsimonadaceae</taxon>
        <taxon>Desulfosalsimonas</taxon>
    </lineage>
</organism>
<feature type="domain" description="HTH tetR-type" evidence="3">
    <location>
        <begin position="49"/>
        <end position="109"/>
    </location>
</feature>
<keyword evidence="1 2" id="KW-0238">DNA-binding</keyword>
<dbReference type="PROSITE" id="PS01081">
    <property type="entry name" value="HTH_TETR_1"/>
    <property type="match status" value="1"/>
</dbReference>